<dbReference type="Proteomes" id="UP001162060">
    <property type="component" value="Unassembled WGS sequence"/>
</dbReference>
<feature type="signal peptide" evidence="1">
    <location>
        <begin position="1"/>
        <end position="19"/>
    </location>
</feature>
<proteinExistence type="predicted"/>
<sequence length="122" mass="13498">MLVAEWIFTRLYNVIAVSAASDMCCGRPGRSDSLLTLKLIEKAIGYRHKFNAGKSVRDTDQAVDTATVHDDVVFVYSLFFWLELSCCSPRHLVGCGVSAEVSRQTRCDGADVPDWLDTSMCS</sequence>
<evidence type="ECO:0000313" key="3">
    <source>
        <dbReference type="Proteomes" id="UP001162060"/>
    </source>
</evidence>
<name>A0AAV1UP07_9STRA</name>
<evidence type="ECO:0008006" key="4">
    <source>
        <dbReference type="Google" id="ProtNLM"/>
    </source>
</evidence>
<keyword evidence="1" id="KW-0732">Signal</keyword>
<evidence type="ECO:0000256" key="1">
    <source>
        <dbReference type="SAM" id="SignalP"/>
    </source>
</evidence>
<evidence type="ECO:0000313" key="2">
    <source>
        <dbReference type="EMBL" id="CAK7936321.1"/>
    </source>
</evidence>
<dbReference type="EMBL" id="CAKLBY020000224">
    <property type="protein sequence ID" value="CAK7936321.1"/>
    <property type="molecule type" value="Genomic_DNA"/>
</dbReference>
<feature type="chain" id="PRO_5043696189" description="Secreted protein" evidence="1">
    <location>
        <begin position="20"/>
        <end position="122"/>
    </location>
</feature>
<accession>A0AAV1UP07</accession>
<gene>
    <name evidence="2" type="ORF">PM001_LOCUS21471</name>
</gene>
<organism evidence="2 3">
    <name type="scientific">Peronospora matthiolae</name>
    <dbReference type="NCBI Taxonomy" id="2874970"/>
    <lineage>
        <taxon>Eukaryota</taxon>
        <taxon>Sar</taxon>
        <taxon>Stramenopiles</taxon>
        <taxon>Oomycota</taxon>
        <taxon>Peronosporomycetes</taxon>
        <taxon>Peronosporales</taxon>
        <taxon>Peronosporaceae</taxon>
        <taxon>Peronospora</taxon>
    </lineage>
</organism>
<protein>
    <recommendedName>
        <fullName evidence="4">Secreted protein</fullName>
    </recommendedName>
</protein>
<comment type="caution">
    <text evidence="2">The sequence shown here is derived from an EMBL/GenBank/DDBJ whole genome shotgun (WGS) entry which is preliminary data.</text>
</comment>
<reference evidence="2" key="1">
    <citation type="submission" date="2024-01" db="EMBL/GenBank/DDBJ databases">
        <authorList>
            <person name="Webb A."/>
        </authorList>
    </citation>
    <scope>NUCLEOTIDE SEQUENCE</scope>
    <source>
        <strain evidence="2">Pm1</strain>
    </source>
</reference>
<dbReference type="AlphaFoldDB" id="A0AAV1UP07"/>